<gene>
    <name evidence="4" type="ORF">EZV62_008506</name>
</gene>
<feature type="region of interest" description="Disordered" evidence="1">
    <location>
        <begin position="690"/>
        <end position="722"/>
    </location>
</feature>
<dbReference type="AlphaFoldDB" id="A0A5C7IDG6"/>
<reference evidence="5" key="1">
    <citation type="journal article" date="2019" name="Gigascience">
        <title>De novo genome assembly of the endangered Acer yangbiense, a plant species with extremely small populations endemic to Yunnan Province, China.</title>
        <authorList>
            <person name="Yang J."/>
            <person name="Wariss H.M."/>
            <person name="Tao L."/>
            <person name="Zhang R."/>
            <person name="Yun Q."/>
            <person name="Hollingsworth P."/>
            <person name="Dao Z."/>
            <person name="Luo G."/>
            <person name="Guo H."/>
            <person name="Ma Y."/>
            <person name="Sun W."/>
        </authorList>
    </citation>
    <scope>NUCLEOTIDE SEQUENCE [LARGE SCALE GENOMIC DNA]</scope>
    <source>
        <strain evidence="5">cv. Malutang</strain>
    </source>
</reference>
<evidence type="ECO:0000259" key="2">
    <source>
        <dbReference type="Pfam" id="PF07727"/>
    </source>
</evidence>
<evidence type="ECO:0000259" key="3">
    <source>
        <dbReference type="Pfam" id="PF25597"/>
    </source>
</evidence>
<protein>
    <submittedName>
        <fullName evidence="4">Uncharacterized protein</fullName>
    </submittedName>
</protein>
<dbReference type="SUPFAM" id="SSF56672">
    <property type="entry name" value="DNA/RNA polymerases"/>
    <property type="match status" value="1"/>
</dbReference>
<dbReference type="OrthoDB" id="1721964at2759"/>
<feature type="region of interest" description="Disordered" evidence="1">
    <location>
        <begin position="579"/>
        <end position="637"/>
    </location>
</feature>
<dbReference type="PANTHER" id="PTHR11439:SF517">
    <property type="entry name" value="CYSTEINE-RICH RLK (RECEPTOR-LIKE PROTEIN KINASE) 8"/>
    <property type="match status" value="1"/>
</dbReference>
<proteinExistence type="predicted"/>
<accession>A0A5C7IDG6</accession>
<dbReference type="InterPro" id="IPR043502">
    <property type="entry name" value="DNA/RNA_pol_sf"/>
</dbReference>
<feature type="domain" description="Retroviral polymerase SH3-like" evidence="3">
    <location>
        <begin position="22"/>
        <end position="84"/>
    </location>
</feature>
<evidence type="ECO:0000256" key="1">
    <source>
        <dbReference type="SAM" id="MobiDB-lite"/>
    </source>
</evidence>
<sequence>MTPEEAWSGRKPAVDHFKIFGCVAYAHIPDEKRKKLDNKGEKCVFLGVSEHSKAYKLFNPSTNKIVTSRDVIFDEENTWNWIENGSTQQQQHIPVNFDEDGDDKKDGQSYQQYDQQPLQQEQQHLQPSISRENQLAEATEVSSSRSQRSKRRPAWMMDYEVRGVVQPDDNDDTIAHFGDGKKILIVCLYVDDLIYTGSDKDMFDVFKKSMMTEFDMSDLGLMHYYLGIEVNQSSAGIFISQKKYVQEVLNRFQMKNCNPVTTPTEMGLKLVKNPEGEKVDNTGYKQIVGSLMYLTATRPDLMYAVSLISRYMESPREIHLLAAKRILRYMQGTIDYGLFYKKGEKSSLFGFTDSDYAGNQDDQKSTSGYVFMMGSGAVSWSSKKQQIVTLSTTKAEFVAATSCSCQAIWLRRLLEALHYRQQGPTLIYCDNVSAIKLSRNPVLHGRSKHIDVRYHFLRDLCKDGTIDLIFCRSEDQVADILTKPLKLPVFVKHSVEVCSSAFRLSRNTLVVEKVCQLWNQLVPKLLPLLVDEETSQRTRLDKGRILILVRHEELVSTNVRVDVGKGSFTVKAVEEATQNFSGEEDDRGTEGVQLGSRWQDRGVGREDPEVTRGEDRCQARERKADDRRKKVPDTSSLDKSEFEFSFPKFHRKNNQGKGKEEWVPKKRKTVQRKAFGKVWIDEEKGQRCRGVVSDSTSTSVEEGLSLKNRKGGGGGGGGGGECSRQVVLKEGWEAEGNGLARDHSQAQHNISFSRSQSLDRPLKEFLRKVELGVGLGANDNSIGLQKDISRS</sequence>
<name>A0A5C7IDG6_9ROSI</name>
<keyword evidence="5" id="KW-1185">Reference proteome</keyword>
<dbReference type="Pfam" id="PF25597">
    <property type="entry name" value="SH3_retrovirus"/>
    <property type="match status" value="1"/>
</dbReference>
<feature type="compositionally biased region" description="Gly residues" evidence="1">
    <location>
        <begin position="711"/>
        <end position="721"/>
    </location>
</feature>
<feature type="compositionally biased region" description="Low complexity" evidence="1">
    <location>
        <begin position="108"/>
        <end position="128"/>
    </location>
</feature>
<feature type="compositionally biased region" description="Low complexity" evidence="1">
    <location>
        <begin position="691"/>
        <end position="700"/>
    </location>
</feature>
<organism evidence="4 5">
    <name type="scientific">Acer yangbiense</name>
    <dbReference type="NCBI Taxonomy" id="1000413"/>
    <lineage>
        <taxon>Eukaryota</taxon>
        <taxon>Viridiplantae</taxon>
        <taxon>Streptophyta</taxon>
        <taxon>Embryophyta</taxon>
        <taxon>Tracheophyta</taxon>
        <taxon>Spermatophyta</taxon>
        <taxon>Magnoliopsida</taxon>
        <taxon>eudicotyledons</taxon>
        <taxon>Gunneridae</taxon>
        <taxon>Pentapetalae</taxon>
        <taxon>rosids</taxon>
        <taxon>malvids</taxon>
        <taxon>Sapindales</taxon>
        <taxon>Sapindaceae</taxon>
        <taxon>Hippocastanoideae</taxon>
        <taxon>Acereae</taxon>
        <taxon>Acer</taxon>
    </lineage>
</organism>
<feature type="compositionally biased region" description="Polar residues" evidence="1">
    <location>
        <begin position="84"/>
        <end position="93"/>
    </location>
</feature>
<evidence type="ECO:0000313" key="5">
    <source>
        <dbReference type="Proteomes" id="UP000323000"/>
    </source>
</evidence>
<dbReference type="InterPro" id="IPR057670">
    <property type="entry name" value="SH3_retrovirus"/>
</dbReference>
<dbReference type="Pfam" id="PF07727">
    <property type="entry name" value="RVT_2"/>
    <property type="match status" value="1"/>
</dbReference>
<dbReference type="InterPro" id="IPR013103">
    <property type="entry name" value="RVT_2"/>
</dbReference>
<dbReference type="Proteomes" id="UP000323000">
    <property type="component" value="Chromosome 3"/>
</dbReference>
<evidence type="ECO:0000313" key="4">
    <source>
        <dbReference type="EMBL" id="TXG67231.1"/>
    </source>
</evidence>
<dbReference type="CDD" id="cd09272">
    <property type="entry name" value="RNase_HI_RT_Ty1"/>
    <property type="match status" value="1"/>
</dbReference>
<dbReference type="PANTHER" id="PTHR11439">
    <property type="entry name" value="GAG-POL-RELATED RETROTRANSPOSON"/>
    <property type="match status" value="1"/>
</dbReference>
<dbReference type="EMBL" id="VAHF01000003">
    <property type="protein sequence ID" value="TXG67231.1"/>
    <property type="molecule type" value="Genomic_DNA"/>
</dbReference>
<comment type="caution">
    <text evidence="4">The sequence shown here is derived from an EMBL/GenBank/DDBJ whole genome shotgun (WGS) entry which is preliminary data.</text>
</comment>
<feature type="region of interest" description="Disordered" evidence="1">
    <location>
        <begin position="84"/>
        <end position="149"/>
    </location>
</feature>
<feature type="domain" description="Reverse transcriptase Ty1/copia-type" evidence="2">
    <location>
        <begin position="177"/>
        <end position="265"/>
    </location>
</feature>
<feature type="compositionally biased region" description="Basic and acidic residues" evidence="1">
    <location>
        <begin position="598"/>
        <end position="637"/>
    </location>
</feature>